<proteinExistence type="predicted"/>
<name>A0A9Q0M8G2_BLOTA</name>
<protein>
    <submittedName>
        <fullName evidence="2">Uncharacterized protein</fullName>
    </submittedName>
</protein>
<feature type="transmembrane region" description="Helical" evidence="1">
    <location>
        <begin position="110"/>
        <end position="134"/>
    </location>
</feature>
<dbReference type="EMBL" id="JAPWDV010000002">
    <property type="protein sequence ID" value="KAJ6220784.1"/>
    <property type="molecule type" value="Genomic_DNA"/>
</dbReference>
<keyword evidence="1" id="KW-0472">Membrane</keyword>
<keyword evidence="1" id="KW-1133">Transmembrane helix</keyword>
<feature type="transmembrane region" description="Helical" evidence="1">
    <location>
        <begin position="146"/>
        <end position="170"/>
    </location>
</feature>
<sequence length="275" mass="31861">METSSTNDDELPYRVSSDFNLALFLRKEKSSTNISVPSNITFGKSESIASNTVTYTDRFKHVDHYVTHQYWSLDVEFIFSCICPIFWSITGLYLLWELLPCPCKEANRNLFISITVLFFVNIFEQVITITMLIYAKYSKNWYYKVYILNFTIGIKLFLTATNFIITVICFEKNSCGFWYLTQLNGFISSNEYEKEMDHKSTTGISHLPPAEIGGAIINGFRYYDTKIMGLAFIFSSVAHCVGSMLLLVKRNDIKIYVLWRLEKLDEYIGNLFKAK</sequence>
<keyword evidence="3" id="KW-1185">Reference proteome</keyword>
<organism evidence="2 3">
    <name type="scientific">Blomia tropicalis</name>
    <name type="common">Mite</name>
    <dbReference type="NCBI Taxonomy" id="40697"/>
    <lineage>
        <taxon>Eukaryota</taxon>
        <taxon>Metazoa</taxon>
        <taxon>Ecdysozoa</taxon>
        <taxon>Arthropoda</taxon>
        <taxon>Chelicerata</taxon>
        <taxon>Arachnida</taxon>
        <taxon>Acari</taxon>
        <taxon>Acariformes</taxon>
        <taxon>Sarcoptiformes</taxon>
        <taxon>Astigmata</taxon>
        <taxon>Glycyphagoidea</taxon>
        <taxon>Echimyopodidae</taxon>
        <taxon>Blomia</taxon>
    </lineage>
</organism>
<gene>
    <name evidence="2" type="ORF">RDWZM_006596</name>
</gene>
<evidence type="ECO:0000256" key="1">
    <source>
        <dbReference type="SAM" id="Phobius"/>
    </source>
</evidence>
<dbReference type="Proteomes" id="UP001142055">
    <property type="component" value="Chromosome 2"/>
</dbReference>
<dbReference type="AlphaFoldDB" id="A0A9Q0M8G2"/>
<keyword evidence="1" id="KW-0812">Transmembrane</keyword>
<evidence type="ECO:0000313" key="2">
    <source>
        <dbReference type="EMBL" id="KAJ6220784.1"/>
    </source>
</evidence>
<reference evidence="2" key="1">
    <citation type="submission" date="2022-12" db="EMBL/GenBank/DDBJ databases">
        <title>Genome assemblies of Blomia tropicalis.</title>
        <authorList>
            <person name="Cui Y."/>
        </authorList>
    </citation>
    <scope>NUCLEOTIDE SEQUENCE</scope>
    <source>
        <tissue evidence="2">Adult mites</tissue>
    </source>
</reference>
<dbReference type="OMA" id="QMIAITH"/>
<comment type="caution">
    <text evidence="2">The sequence shown here is derived from an EMBL/GenBank/DDBJ whole genome shotgun (WGS) entry which is preliminary data.</text>
</comment>
<feature type="transmembrane region" description="Helical" evidence="1">
    <location>
        <begin position="77"/>
        <end position="98"/>
    </location>
</feature>
<feature type="transmembrane region" description="Helical" evidence="1">
    <location>
        <begin position="227"/>
        <end position="248"/>
    </location>
</feature>
<evidence type="ECO:0000313" key="3">
    <source>
        <dbReference type="Proteomes" id="UP001142055"/>
    </source>
</evidence>
<accession>A0A9Q0M8G2</accession>